<evidence type="ECO:0000313" key="1">
    <source>
        <dbReference type="EMBL" id="EMI21591.1"/>
    </source>
</evidence>
<gene>
    <name evidence="1" type="ORF">RMSM_01478</name>
</gene>
<dbReference type="AlphaFoldDB" id="M5RQU2"/>
<comment type="caution">
    <text evidence="1">The sequence shown here is derived from an EMBL/GenBank/DDBJ whole genome shotgun (WGS) entry which is preliminary data.</text>
</comment>
<dbReference type="EMBL" id="ANOG01000224">
    <property type="protein sequence ID" value="EMI21591.1"/>
    <property type="molecule type" value="Genomic_DNA"/>
</dbReference>
<reference evidence="1 2" key="1">
    <citation type="journal article" date="2013" name="Mar. Genomics">
        <title>Expression of sulfatases in Rhodopirellula baltica and the diversity of sulfatases in the genus Rhodopirellula.</title>
        <authorList>
            <person name="Wegner C.E."/>
            <person name="Richter-Heitmann T."/>
            <person name="Klindworth A."/>
            <person name="Klockow C."/>
            <person name="Richter M."/>
            <person name="Achstetter T."/>
            <person name="Glockner F.O."/>
            <person name="Harder J."/>
        </authorList>
    </citation>
    <scope>NUCLEOTIDE SEQUENCE [LARGE SCALE GENOMIC DNA]</scope>
    <source>
        <strain evidence="1 2">SM1</strain>
    </source>
</reference>
<sequence length="104" mass="11208">MTTFEHALLGINGVLAAGLHRDHGWKIVALAGVAAIAPDWDGVPMLIDMSRFEGGHRVWGHNLMACCVLGLLLGTADYRWDLAGRAAARITRYGPLKELATSID</sequence>
<keyword evidence="2" id="KW-1185">Reference proteome</keyword>
<dbReference type="RefSeq" id="WP_008693355.1">
    <property type="nucleotide sequence ID" value="NZ_ANOG01000224.1"/>
</dbReference>
<proteinExistence type="predicted"/>
<evidence type="ECO:0000313" key="2">
    <source>
        <dbReference type="Proteomes" id="UP000011991"/>
    </source>
</evidence>
<dbReference type="Pfam" id="PF04307">
    <property type="entry name" value="YdjM"/>
    <property type="match status" value="1"/>
</dbReference>
<name>M5RQU2_9BACT</name>
<organism evidence="1 2">
    <name type="scientific">Rhodopirellula maiorica SM1</name>
    <dbReference type="NCBI Taxonomy" id="1265738"/>
    <lineage>
        <taxon>Bacteria</taxon>
        <taxon>Pseudomonadati</taxon>
        <taxon>Planctomycetota</taxon>
        <taxon>Planctomycetia</taxon>
        <taxon>Pirellulales</taxon>
        <taxon>Pirellulaceae</taxon>
        <taxon>Novipirellula</taxon>
    </lineage>
</organism>
<dbReference type="Proteomes" id="UP000011991">
    <property type="component" value="Unassembled WGS sequence"/>
</dbReference>
<accession>M5RQU2</accession>
<dbReference type="OrthoDB" id="283513at2"/>
<protein>
    <recommendedName>
        <fullName evidence="3">Metal-dependent hydrolase</fullName>
    </recommendedName>
</protein>
<dbReference type="InterPro" id="IPR007404">
    <property type="entry name" value="YdjM-like"/>
</dbReference>
<feature type="non-terminal residue" evidence="1">
    <location>
        <position position="104"/>
    </location>
</feature>
<evidence type="ECO:0008006" key="3">
    <source>
        <dbReference type="Google" id="ProtNLM"/>
    </source>
</evidence>